<evidence type="ECO:0000313" key="2">
    <source>
        <dbReference type="EMBL" id="JAV65742.1"/>
    </source>
</evidence>
<protein>
    <recommendedName>
        <fullName evidence="1">Condensin-2 complex subunit H2 C-terminal domain-containing protein</fullName>
    </recommendedName>
</protein>
<sequence length="900" mass="100723">MATGENNSPFGPSPFSELTLKIINMLKKPTLDSKLGETLDSFISELSISERYLNNGIVNIKFAEAGLFLESSASLYSKRVDLLWDNALEYQMQLCAYNKSQKENEKEAEKIVQRINRNKRKKIIQNVVEKLPCLDELIHDIDRSKKLLETASTMPGSDAVTNRWKEINTNKTVNDHSSEEASCRQEPPQPCSDFLCSLNQSVSLDSDERLASYNELIMNRLLPYFGSLCNIREPERIIGGNNQDWLLQKYLKHIMINYKKFWLERRGDDFNLFQQRIRQIDALLPSEANAVGLSNLSVVNLIRLPEDLMTDYTLNNDVHVRAMIHDLLVKERQISAARIKKSSERCSEADSGYHEMFNDSDSRSASRPDTVLMSQHSLVDSGIYEDQIPSVSSFHRDELELDTCETVMHVEEIPLCNVAATSNPAVLVDACNVEGNRGGSGDINREGVSLTCNPAADACNLEGNGDSNSPTVEDVIMPNPQANSVIIHSVITVPTVNSNSVEQNCTSVLTAEISDVTTSDLTVPEAATAPSDEKDLTASVSQENELSAVNRILGTLNDKSVTPEANSKDSQIGISRIITPVSITVRSFIKPLPEKKIETLKRKLVNDLNDEELFPKPKRKCVPRTKSLKTVVTLLERFERFYLCHYIPEDDEEGYLLAMDDDDDDSAQETLIPQSNISDSTNGITLDARENYIPNSIEVTNEVTETQTQNDSDNEMDSQCLLPSTSDSANPVSCDPISNITHDIVEASTSNCSSMHTLSRTKAVTDWKNFIEPKLRGLHRSEFDIHDYGGKIIDALPEEDALPFAHLVSNQKSSEVCRFFLASLQLANTYNIELTGPSGELANDTMRIKLLTKERYHEHLDEYEAPSENTFCEKLARAQAACPDRPVHSTPRQSKKRMRV</sequence>
<dbReference type="PANTHER" id="PTHR14324:SF3">
    <property type="entry name" value="CONDENSIN-2 COMPLEX SUBUNIT H2"/>
    <property type="match status" value="1"/>
</dbReference>
<dbReference type="EMBL" id="VVIM01000002">
    <property type="protein sequence ID" value="KAB0802724.1"/>
    <property type="molecule type" value="Genomic_DNA"/>
</dbReference>
<dbReference type="InParanoid" id="A0A1Y1KWK5"/>
<dbReference type="AlphaFoldDB" id="A0A1Y1KWK5"/>
<name>A0A1Y1KWK5_PHOPY</name>
<dbReference type="PANTHER" id="PTHR14324">
    <property type="entry name" value="CONDENSIN-2 COMPLEX SUBUNIT H2"/>
    <property type="match status" value="1"/>
</dbReference>
<feature type="domain" description="Condensin-2 complex subunit H2 C-terminal" evidence="1">
    <location>
        <begin position="759"/>
        <end position="860"/>
    </location>
</feature>
<proteinExistence type="predicted"/>
<dbReference type="GO" id="GO:0003682">
    <property type="term" value="F:chromatin binding"/>
    <property type="evidence" value="ECO:0007669"/>
    <property type="project" value="TreeGrafter"/>
</dbReference>
<dbReference type="OrthoDB" id="10038475at2759"/>
<dbReference type="InterPro" id="IPR031737">
    <property type="entry name" value="CNDH2_C"/>
</dbReference>
<evidence type="ECO:0000259" key="1">
    <source>
        <dbReference type="Pfam" id="PF16858"/>
    </source>
</evidence>
<keyword evidence="4" id="KW-1185">Reference proteome</keyword>
<dbReference type="GO" id="GO:0000796">
    <property type="term" value="C:condensin complex"/>
    <property type="evidence" value="ECO:0007669"/>
    <property type="project" value="TreeGrafter"/>
</dbReference>
<evidence type="ECO:0000313" key="3">
    <source>
        <dbReference type="EMBL" id="KAB0802724.1"/>
    </source>
</evidence>
<dbReference type="GO" id="GO:0005634">
    <property type="term" value="C:nucleus"/>
    <property type="evidence" value="ECO:0007669"/>
    <property type="project" value="TreeGrafter"/>
</dbReference>
<gene>
    <name evidence="3" type="ORF">PPYR_04910</name>
</gene>
<accession>A0A1Y1KWK5</accession>
<dbReference type="Proteomes" id="UP000327044">
    <property type="component" value="Unassembled WGS sequence"/>
</dbReference>
<dbReference type="EMBL" id="GEZM01071505">
    <property type="protein sequence ID" value="JAV65744.1"/>
    <property type="molecule type" value="Transcribed_RNA"/>
</dbReference>
<reference evidence="2" key="1">
    <citation type="journal article" date="2016" name="Sci. Rep.">
        <title>Molecular characterization of firefly nuptial gifts: a multi-omics approach sheds light on postcopulatory sexual selection.</title>
        <authorList>
            <person name="Al-Wathiqui N."/>
            <person name="Fallon T.R."/>
            <person name="South A."/>
            <person name="Weng J.K."/>
            <person name="Lewis S.M."/>
        </authorList>
    </citation>
    <scope>NUCLEOTIDE SEQUENCE</scope>
</reference>
<dbReference type="GO" id="GO:0051306">
    <property type="term" value="P:mitotic sister chromatid separation"/>
    <property type="evidence" value="ECO:0007669"/>
    <property type="project" value="TreeGrafter"/>
</dbReference>
<reference evidence="3 4" key="2">
    <citation type="journal article" date="2018" name="Elife">
        <title>Firefly genomes illuminate parallel origins of bioluminescence in beetles.</title>
        <authorList>
            <person name="Fallon T.R."/>
            <person name="Lower S.E."/>
            <person name="Chang C.H."/>
            <person name="Bessho-Uehara M."/>
            <person name="Martin G.J."/>
            <person name="Bewick A.J."/>
            <person name="Behringer M."/>
            <person name="Debat H.J."/>
            <person name="Wong I."/>
            <person name="Day J.C."/>
            <person name="Suvorov A."/>
            <person name="Silva C.J."/>
            <person name="Stanger-Hall K.F."/>
            <person name="Hall D.W."/>
            <person name="Schmitz R.J."/>
            <person name="Nelson D.R."/>
            <person name="Lewis S.M."/>
            <person name="Shigenobu S."/>
            <person name="Bybee S.M."/>
            <person name="Larracuente A.M."/>
            <person name="Oba Y."/>
            <person name="Weng J.K."/>
        </authorList>
    </citation>
    <scope>NUCLEOTIDE SEQUENCE [LARGE SCALE GENOMIC DNA]</scope>
    <source>
        <strain evidence="3">1611_PpyrPB1</strain>
        <tissue evidence="3">Whole body</tissue>
    </source>
</reference>
<reference evidence="3" key="3">
    <citation type="submission" date="2019-08" db="EMBL/GenBank/DDBJ databases">
        <authorList>
            <consortium name="Photinus pyralis genome working group"/>
            <person name="Fallon T.R."/>
            <person name="Sander Lower S.E."/>
            <person name="Weng J.-K."/>
        </authorList>
    </citation>
    <scope>NUCLEOTIDE SEQUENCE</scope>
    <source>
        <strain evidence="3">1611_PpyrPB1</strain>
        <tissue evidence="3">Whole body</tissue>
    </source>
</reference>
<dbReference type="EMBL" id="GEZM01071506">
    <property type="protein sequence ID" value="JAV65742.1"/>
    <property type="molecule type" value="Transcribed_RNA"/>
</dbReference>
<organism evidence="2">
    <name type="scientific">Photinus pyralis</name>
    <name type="common">Common eastern firefly</name>
    <name type="synonym">Lampyris pyralis</name>
    <dbReference type="NCBI Taxonomy" id="7054"/>
    <lineage>
        <taxon>Eukaryota</taxon>
        <taxon>Metazoa</taxon>
        <taxon>Ecdysozoa</taxon>
        <taxon>Arthropoda</taxon>
        <taxon>Hexapoda</taxon>
        <taxon>Insecta</taxon>
        <taxon>Pterygota</taxon>
        <taxon>Neoptera</taxon>
        <taxon>Endopterygota</taxon>
        <taxon>Coleoptera</taxon>
        <taxon>Polyphaga</taxon>
        <taxon>Elateriformia</taxon>
        <taxon>Elateroidea</taxon>
        <taxon>Lampyridae</taxon>
        <taxon>Lampyrinae</taxon>
        <taxon>Photinus</taxon>
    </lineage>
</organism>
<dbReference type="Pfam" id="PF16858">
    <property type="entry name" value="CNDH2_C"/>
    <property type="match status" value="1"/>
</dbReference>
<dbReference type="InterPro" id="IPR031739">
    <property type="entry name" value="Ncaph2"/>
</dbReference>
<dbReference type="GO" id="GO:0010032">
    <property type="term" value="P:meiotic chromosome condensation"/>
    <property type="evidence" value="ECO:0007669"/>
    <property type="project" value="TreeGrafter"/>
</dbReference>
<evidence type="ECO:0000313" key="4">
    <source>
        <dbReference type="Proteomes" id="UP000327044"/>
    </source>
</evidence>